<dbReference type="Gene3D" id="3.40.50.10740">
    <property type="entry name" value="Class I glutamine amidotransferase-like"/>
    <property type="match status" value="1"/>
</dbReference>
<evidence type="ECO:0000259" key="4">
    <source>
        <dbReference type="Pfam" id="PF02016"/>
    </source>
</evidence>
<dbReference type="Pfam" id="PF17676">
    <property type="entry name" value="Peptidase_S66C"/>
    <property type="match status" value="1"/>
</dbReference>
<dbReference type="AlphaFoldDB" id="A0A1M5VCZ1"/>
<gene>
    <name evidence="6" type="ORF">SAMN02745196_01236</name>
</gene>
<dbReference type="PIRSF" id="PIRSF028757">
    <property type="entry name" value="LD-carboxypeptidase"/>
    <property type="match status" value="1"/>
</dbReference>
<keyword evidence="6" id="KW-0121">Carboxypeptidase</keyword>
<dbReference type="EMBL" id="FQXP01000004">
    <property type="protein sequence ID" value="SHH73142.1"/>
    <property type="molecule type" value="Genomic_DNA"/>
</dbReference>
<dbReference type="SUPFAM" id="SSF141986">
    <property type="entry name" value="LD-carboxypeptidase A C-terminal domain-like"/>
    <property type="match status" value="1"/>
</dbReference>
<dbReference type="Gene3D" id="3.50.30.60">
    <property type="entry name" value="LD-carboxypeptidase A C-terminal domain-like"/>
    <property type="match status" value="1"/>
</dbReference>
<dbReference type="GO" id="GO:0004180">
    <property type="term" value="F:carboxypeptidase activity"/>
    <property type="evidence" value="ECO:0007669"/>
    <property type="project" value="UniProtKB-KW"/>
</dbReference>
<evidence type="ECO:0000256" key="3">
    <source>
        <dbReference type="PIRSR" id="PIRSR028757-1"/>
    </source>
</evidence>
<dbReference type="CDD" id="cd07062">
    <property type="entry name" value="Peptidase_S66_mccF_like"/>
    <property type="match status" value="1"/>
</dbReference>
<feature type="domain" description="LD-carboxypeptidase C-terminal" evidence="5">
    <location>
        <begin position="213"/>
        <end position="333"/>
    </location>
</feature>
<feature type="domain" description="LD-carboxypeptidase N-terminal" evidence="4">
    <location>
        <begin position="18"/>
        <end position="139"/>
    </location>
</feature>
<keyword evidence="7" id="KW-1185">Reference proteome</keyword>
<dbReference type="Proteomes" id="UP000184526">
    <property type="component" value="Unassembled WGS sequence"/>
</dbReference>
<feature type="active site" description="Nucleophile" evidence="3">
    <location>
        <position position="120"/>
    </location>
</feature>
<dbReference type="Pfam" id="PF02016">
    <property type="entry name" value="Peptidase_S66"/>
    <property type="match status" value="1"/>
</dbReference>
<dbReference type="InterPro" id="IPR040921">
    <property type="entry name" value="Peptidase_S66C"/>
</dbReference>
<evidence type="ECO:0000259" key="5">
    <source>
        <dbReference type="Pfam" id="PF17676"/>
    </source>
</evidence>
<dbReference type="InterPro" id="IPR027461">
    <property type="entry name" value="Carboxypeptidase_A_C_sf"/>
</dbReference>
<sequence length="348" mass="39799">MNTMKLLKPRALKRGDKVATISLSAGTAGEKDILWRYEQGKKRLEEVFGLEVVEMDNTLKGCKYLYEHPEKRAEDLMNAFKDTSIKGIFTCIGGEESVRMLPYIDFQVIKENPKVFIGYSDTTTTHMMCLKAGISSFYGPAILCDFAENISMFDYTKHWLEKVLFSNEAIGEVYPSDVWTSEFLSWEEKNKNTARKTNKCEGPELLQGVGKVQGHLIGGCMEVLEMLKGTELWPQEQSWENAILFLETSENRTPPVYFEYWLRNYGTQGILNKVNGIIFGKPYDNKYYEEYKEIILKIVREELGLKDLPIMINMNFGHTAPIMTIPYGALAEIDCDKNKFSILESGVL</sequence>
<dbReference type="InterPro" id="IPR003507">
    <property type="entry name" value="S66_fam"/>
</dbReference>
<organism evidence="6 7">
    <name type="scientific">Clostridium collagenovorans DSM 3089</name>
    <dbReference type="NCBI Taxonomy" id="1121306"/>
    <lineage>
        <taxon>Bacteria</taxon>
        <taxon>Bacillati</taxon>
        <taxon>Bacillota</taxon>
        <taxon>Clostridia</taxon>
        <taxon>Eubacteriales</taxon>
        <taxon>Clostridiaceae</taxon>
        <taxon>Clostridium</taxon>
    </lineage>
</organism>
<dbReference type="InterPro" id="IPR029062">
    <property type="entry name" value="Class_I_gatase-like"/>
</dbReference>
<evidence type="ECO:0000313" key="6">
    <source>
        <dbReference type="EMBL" id="SHH73142.1"/>
    </source>
</evidence>
<evidence type="ECO:0000313" key="7">
    <source>
        <dbReference type="Proteomes" id="UP000184526"/>
    </source>
</evidence>
<evidence type="ECO:0000256" key="1">
    <source>
        <dbReference type="ARBA" id="ARBA00010233"/>
    </source>
</evidence>
<name>A0A1M5VCZ1_9CLOT</name>
<feature type="active site" description="Charge relay system" evidence="3">
    <location>
        <position position="318"/>
    </location>
</feature>
<protein>
    <submittedName>
        <fullName evidence="6">Muramoyltetrapeptide carboxypeptidase LdcA (Peptidoglycan recycling)</fullName>
    </submittedName>
</protein>
<dbReference type="PANTHER" id="PTHR30237">
    <property type="entry name" value="MURAMOYLTETRAPEPTIDE CARBOXYPEPTIDASE"/>
    <property type="match status" value="1"/>
</dbReference>
<evidence type="ECO:0000256" key="2">
    <source>
        <dbReference type="ARBA" id="ARBA00022801"/>
    </source>
</evidence>
<dbReference type="STRING" id="1121306.SAMN02745196_01236"/>
<proteinExistence type="inferred from homology"/>
<keyword evidence="6" id="KW-0645">Protease</keyword>
<dbReference type="PANTHER" id="PTHR30237:SF4">
    <property type="entry name" value="LD-CARBOXYPEPTIDASE C-TERMINAL DOMAIN-CONTAINING PROTEIN"/>
    <property type="match status" value="1"/>
</dbReference>
<dbReference type="InterPro" id="IPR027478">
    <property type="entry name" value="LdcA_N"/>
</dbReference>
<accession>A0A1M5VCZ1</accession>
<reference evidence="6 7" key="1">
    <citation type="submission" date="2016-11" db="EMBL/GenBank/DDBJ databases">
        <authorList>
            <person name="Jaros S."/>
            <person name="Januszkiewicz K."/>
            <person name="Wedrychowicz H."/>
        </authorList>
    </citation>
    <scope>NUCLEOTIDE SEQUENCE [LARGE SCALE GENOMIC DNA]</scope>
    <source>
        <strain evidence="6 7">DSM 3089</strain>
    </source>
</reference>
<keyword evidence="2" id="KW-0378">Hydrolase</keyword>
<dbReference type="InterPro" id="IPR040449">
    <property type="entry name" value="Peptidase_S66_N"/>
</dbReference>
<feature type="active site" description="Charge relay system" evidence="3">
    <location>
        <position position="247"/>
    </location>
</feature>
<dbReference type="SUPFAM" id="SSF52317">
    <property type="entry name" value="Class I glutamine amidotransferase-like"/>
    <property type="match status" value="1"/>
</dbReference>
<comment type="similarity">
    <text evidence="1">Belongs to the peptidase S66 family.</text>
</comment>